<dbReference type="Proteomes" id="UP000299102">
    <property type="component" value="Unassembled WGS sequence"/>
</dbReference>
<evidence type="ECO:0000313" key="1">
    <source>
        <dbReference type="EMBL" id="GBP58419.1"/>
    </source>
</evidence>
<organism evidence="1 2">
    <name type="scientific">Eumeta variegata</name>
    <name type="common">Bagworm moth</name>
    <name type="synonym">Eumeta japonica</name>
    <dbReference type="NCBI Taxonomy" id="151549"/>
    <lineage>
        <taxon>Eukaryota</taxon>
        <taxon>Metazoa</taxon>
        <taxon>Ecdysozoa</taxon>
        <taxon>Arthropoda</taxon>
        <taxon>Hexapoda</taxon>
        <taxon>Insecta</taxon>
        <taxon>Pterygota</taxon>
        <taxon>Neoptera</taxon>
        <taxon>Endopterygota</taxon>
        <taxon>Lepidoptera</taxon>
        <taxon>Glossata</taxon>
        <taxon>Ditrysia</taxon>
        <taxon>Tineoidea</taxon>
        <taxon>Psychidae</taxon>
        <taxon>Oiketicinae</taxon>
        <taxon>Eumeta</taxon>
    </lineage>
</organism>
<dbReference type="EMBL" id="BGZK01000734">
    <property type="protein sequence ID" value="GBP58419.1"/>
    <property type="molecule type" value="Genomic_DNA"/>
</dbReference>
<name>A0A4C1X7T5_EUMVA</name>
<gene>
    <name evidence="1" type="ORF">EVAR_39108_1</name>
</gene>
<reference evidence="1 2" key="1">
    <citation type="journal article" date="2019" name="Commun. Biol.">
        <title>The bagworm genome reveals a unique fibroin gene that provides high tensile strength.</title>
        <authorList>
            <person name="Kono N."/>
            <person name="Nakamura H."/>
            <person name="Ohtoshi R."/>
            <person name="Tomita M."/>
            <person name="Numata K."/>
            <person name="Arakawa K."/>
        </authorList>
    </citation>
    <scope>NUCLEOTIDE SEQUENCE [LARGE SCALE GENOMIC DNA]</scope>
</reference>
<evidence type="ECO:0000313" key="2">
    <source>
        <dbReference type="Proteomes" id="UP000299102"/>
    </source>
</evidence>
<proteinExistence type="predicted"/>
<protein>
    <submittedName>
        <fullName evidence="1">Uncharacterized protein</fullName>
    </submittedName>
</protein>
<comment type="caution">
    <text evidence="1">The sequence shown here is derived from an EMBL/GenBank/DDBJ whole genome shotgun (WGS) entry which is preliminary data.</text>
</comment>
<accession>A0A4C1X7T5</accession>
<keyword evidence="2" id="KW-1185">Reference proteome</keyword>
<dbReference type="AlphaFoldDB" id="A0A4C1X7T5"/>
<sequence>MKQNSVEAEMLRRTFPPQSQHFDEINPIAPKADHLETGIKVKKHIRWSRTAGRAAAAARSARVSGARGSNTIFFSVSPRFEDPLFFMARIHVA</sequence>